<feature type="domain" description="RNase H type-1" evidence="1">
    <location>
        <begin position="6"/>
        <end position="124"/>
    </location>
</feature>
<dbReference type="PANTHER" id="PTHR47723:SF19">
    <property type="entry name" value="POLYNUCLEOTIDYL TRANSFERASE, RIBONUCLEASE H-LIKE SUPERFAMILY PROTEIN"/>
    <property type="match status" value="1"/>
</dbReference>
<keyword evidence="3" id="KW-1185">Reference proteome</keyword>
<dbReference type="InterPro" id="IPR002156">
    <property type="entry name" value="RNaseH_domain"/>
</dbReference>
<organism evidence="2 3">
    <name type="scientific">Cinchona calisaya</name>
    <dbReference type="NCBI Taxonomy" id="153742"/>
    <lineage>
        <taxon>Eukaryota</taxon>
        <taxon>Viridiplantae</taxon>
        <taxon>Streptophyta</taxon>
        <taxon>Embryophyta</taxon>
        <taxon>Tracheophyta</taxon>
        <taxon>Spermatophyta</taxon>
        <taxon>Magnoliopsida</taxon>
        <taxon>eudicotyledons</taxon>
        <taxon>Gunneridae</taxon>
        <taxon>Pentapetalae</taxon>
        <taxon>asterids</taxon>
        <taxon>lamiids</taxon>
        <taxon>Gentianales</taxon>
        <taxon>Rubiaceae</taxon>
        <taxon>Cinchonoideae</taxon>
        <taxon>Cinchoneae</taxon>
        <taxon>Cinchona</taxon>
    </lineage>
</organism>
<dbReference type="SUPFAM" id="SSF53098">
    <property type="entry name" value="Ribonuclease H-like"/>
    <property type="match status" value="1"/>
</dbReference>
<evidence type="ECO:0000259" key="1">
    <source>
        <dbReference type="Pfam" id="PF13456"/>
    </source>
</evidence>
<dbReference type="Proteomes" id="UP001630127">
    <property type="component" value="Unassembled WGS sequence"/>
</dbReference>
<dbReference type="InterPro" id="IPR044730">
    <property type="entry name" value="RNase_H-like_dom_plant"/>
</dbReference>
<name>A0ABD2YMA3_9GENT</name>
<dbReference type="Gene3D" id="3.30.420.10">
    <property type="entry name" value="Ribonuclease H-like superfamily/Ribonuclease H"/>
    <property type="match status" value="1"/>
</dbReference>
<protein>
    <recommendedName>
        <fullName evidence="1">RNase H type-1 domain-containing protein</fullName>
    </recommendedName>
</protein>
<evidence type="ECO:0000313" key="3">
    <source>
        <dbReference type="Proteomes" id="UP001630127"/>
    </source>
</evidence>
<comment type="caution">
    <text evidence="2">The sequence shown here is derived from an EMBL/GenBank/DDBJ whole genome shotgun (WGS) entry which is preliminary data.</text>
</comment>
<dbReference type="InterPro" id="IPR053151">
    <property type="entry name" value="RNase_H-like"/>
</dbReference>
<dbReference type="EMBL" id="JBJUIK010000013">
    <property type="protein sequence ID" value="KAL3506987.1"/>
    <property type="molecule type" value="Genomic_DNA"/>
</dbReference>
<dbReference type="Pfam" id="PF13456">
    <property type="entry name" value="RVT_3"/>
    <property type="match status" value="1"/>
</dbReference>
<evidence type="ECO:0000313" key="2">
    <source>
        <dbReference type="EMBL" id="KAL3506987.1"/>
    </source>
</evidence>
<proteinExistence type="predicted"/>
<dbReference type="CDD" id="cd06222">
    <property type="entry name" value="RNase_H_like"/>
    <property type="match status" value="1"/>
</dbReference>
<sequence length="163" mass="18872">MMIGLNTDGCSRHNGTISTGRGLLQDAYGNVIFCFSNFYGPCTILEAETRALMDGIKWCLQRDFYHIEAEIDFLILFKKIQELAKSPWIVDSMVQKIKYCKNLCQFKLSHIFRESNAVADFFKNEAFIQRRSRIYSNLDIPQAAKGLIRLYQMGCHYFRVCNA</sequence>
<gene>
    <name evidence="2" type="ORF">ACH5RR_032369</name>
</gene>
<dbReference type="PANTHER" id="PTHR47723">
    <property type="entry name" value="OS05G0353850 PROTEIN"/>
    <property type="match status" value="1"/>
</dbReference>
<reference evidence="2 3" key="1">
    <citation type="submission" date="2024-11" db="EMBL/GenBank/DDBJ databases">
        <title>A near-complete genome assembly of Cinchona calisaya.</title>
        <authorList>
            <person name="Lian D.C."/>
            <person name="Zhao X.W."/>
            <person name="Wei L."/>
        </authorList>
    </citation>
    <scope>NUCLEOTIDE SEQUENCE [LARGE SCALE GENOMIC DNA]</scope>
    <source>
        <tissue evidence="2">Nenye</tissue>
    </source>
</reference>
<dbReference type="InterPro" id="IPR012337">
    <property type="entry name" value="RNaseH-like_sf"/>
</dbReference>
<accession>A0ABD2YMA3</accession>
<dbReference type="InterPro" id="IPR036397">
    <property type="entry name" value="RNaseH_sf"/>
</dbReference>
<dbReference type="AlphaFoldDB" id="A0ABD2YMA3"/>